<evidence type="ECO:0000256" key="3">
    <source>
        <dbReference type="ARBA" id="ARBA00022692"/>
    </source>
</evidence>
<evidence type="ECO:0000256" key="2">
    <source>
        <dbReference type="ARBA" id="ARBA00022475"/>
    </source>
</evidence>
<dbReference type="KEGG" id="phc:BBI08_08865"/>
<dbReference type="OrthoDB" id="3249502at2"/>
<reference evidence="8" key="2">
    <citation type="submission" date="2016-10" db="EMBL/GenBank/DDBJ databases">
        <authorList>
            <person name="See-Too W.S."/>
        </authorList>
    </citation>
    <scope>NUCLEOTIDE SEQUENCE [LARGE SCALE GENOMIC DNA]</scope>
    <source>
        <strain evidence="8">DSM 24743</strain>
    </source>
</reference>
<feature type="transmembrane region" description="Helical" evidence="6">
    <location>
        <begin position="362"/>
        <end position="380"/>
    </location>
</feature>
<dbReference type="AlphaFoldDB" id="A0A1C7DRC3"/>
<dbReference type="InterPro" id="IPR002797">
    <property type="entry name" value="Polysacc_synth"/>
</dbReference>
<keyword evidence="8" id="KW-1185">Reference proteome</keyword>
<keyword evidence="2" id="KW-1003">Cell membrane</keyword>
<organism evidence="7 8">
    <name type="scientific">Planococcus halocryophilus</name>
    <dbReference type="NCBI Taxonomy" id="1215089"/>
    <lineage>
        <taxon>Bacteria</taxon>
        <taxon>Bacillati</taxon>
        <taxon>Bacillota</taxon>
        <taxon>Bacilli</taxon>
        <taxon>Bacillales</taxon>
        <taxon>Caryophanaceae</taxon>
        <taxon>Planococcus</taxon>
    </lineage>
</organism>
<keyword evidence="5 6" id="KW-0472">Membrane</keyword>
<feature type="transmembrane region" description="Helical" evidence="6">
    <location>
        <begin position="175"/>
        <end position="195"/>
    </location>
</feature>
<feature type="transmembrane region" description="Helical" evidence="6">
    <location>
        <begin position="12"/>
        <end position="35"/>
    </location>
</feature>
<feature type="transmembrane region" description="Helical" evidence="6">
    <location>
        <begin position="253"/>
        <end position="274"/>
    </location>
</feature>
<feature type="transmembrane region" description="Helical" evidence="6">
    <location>
        <begin position="330"/>
        <end position="355"/>
    </location>
</feature>
<dbReference type="RefSeq" id="WP_065528197.1">
    <property type="nucleotide sequence ID" value="NZ_CP016537.2"/>
</dbReference>
<feature type="transmembrane region" description="Helical" evidence="6">
    <location>
        <begin position="420"/>
        <end position="438"/>
    </location>
</feature>
<reference evidence="8" key="1">
    <citation type="submission" date="2016-07" db="EMBL/GenBank/DDBJ databases">
        <authorList>
            <person name="See-Too W.S."/>
        </authorList>
    </citation>
    <scope>NUCLEOTIDE SEQUENCE [LARGE SCALE GENOMIC DNA]</scope>
    <source>
        <strain evidence="8">DSM 24743</strain>
    </source>
</reference>
<keyword evidence="3 6" id="KW-0812">Transmembrane</keyword>
<proteinExistence type="predicted"/>
<dbReference type="PANTHER" id="PTHR30250:SF11">
    <property type="entry name" value="O-ANTIGEN TRANSPORTER-RELATED"/>
    <property type="match status" value="1"/>
</dbReference>
<feature type="transmembrane region" description="Helical" evidence="6">
    <location>
        <begin position="90"/>
        <end position="109"/>
    </location>
</feature>
<dbReference type="STRING" id="1215089.BBI08_08865"/>
<dbReference type="EMBL" id="CP016537">
    <property type="protein sequence ID" value="ANU13954.1"/>
    <property type="molecule type" value="Genomic_DNA"/>
</dbReference>
<name>A0A1C7DRC3_9BACL</name>
<dbReference type="Proteomes" id="UP000092687">
    <property type="component" value="Chromosome"/>
</dbReference>
<gene>
    <name evidence="7" type="ORF">BBI08_08865</name>
</gene>
<evidence type="ECO:0000256" key="1">
    <source>
        <dbReference type="ARBA" id="ARBA00004651"/>
    </source>
</evidence>
<feature type="transmembrane region" description="Helical" evidence="6">
    <location>
        <begin position="444"/>
        <end position="466"/>
    </location>
</feature>
<keyword evidence="4 6" id="KW-1133">Transmembrane helix</keyword>
<dbReference type="InterPro" id="IPR050833">
    <property type="entry name" value="Poly_Biosynth_Transport"/>
</dbReference>
<evidence type="ECO:0000313" key="7">
    <source>
        <dbReference type="EMBL" id="ANU13954.1"/>
    </source>
</evidence>
<dbReference type="PANTHER" id="PTHR30250">
    <property type="entry name" value="PST FAMILY PREDICTED COLANIC ACID TRANSPORTER"/>
    <property type="match status" value="1"/>
</dbReference>
<feature type="transmembrane region" description="Helical" evidence="6">
    <location>
        <begin position="386"/>
        <end position="408"/>
    </location>
</feature>
<dbReference type="GO" id="GO:0005886">
    <property type="term" value="C:plasma membrane"/>
    <property type="evidence" value="ECO:0007669"/>
    <property type="project" value="UniProtKB-SubCell"/>
</dbReference>
<evidence type="ECO:0000256" key="5">
    <source>
        <dbReference type="ARBA" id="ARBA00023136"/>
    </source>
</evidence>
<accession>A0A1C7DRC3</accession>
<feature type="transmembrane region" description="Helical" evidence="6">
    <location>
        <begin position="216"/>
        <end position="233"/>
    </location>
</feature>
<feature type="transmembrane region" description="Helical" evidence="6">
    <location>
        <begin position="295"/>
        <end position="318"/>
    </location>
</feature>
<dbReference type="Pfam" id="PF01943">
    <property type="entry name" value="Polysacc_synt"/>
    <property type="match status" value="1"/>
</dbReference>
<feature type="transmembrane region" description="Helical" evidence="6">
    <location>
        <begin position="47"/>
        <end position="69"/>
    </location>
</feature>
<sequence>MKENLISKFLKFSYGSWIGLILGLITTMITTRILPPDVLGQVSMFELFLQMGLILTIFGTDQSFIRFYYEEEENKRGALMYNSLKLPMKTSVLLILTIILFYKPITFFLVGAPDFSLAILLVLGIIFQLIFRYGQLVIRMEQKGNVYSLLQILQKLFNLCFIVGLYYFIGSEYEVLVLSKIFTLFLLFILSIYLGRKFWNLKNFYISDTRHSQMEIVKYGAPFVLTIFITWIFQSFDQVAIRHWRDFSELGLYAAAMRIVALVVVLSSTFTTFWTPVSYEKFIADPEDKAFFKNITIVVSFVMFLFAILTIAGKYLIVNLLGQQYLDAANIMPFLVFMPILMTISETTVIGINFYKKTKWHVIIALITCVLNIIGNIVLVPEYGALGASIATAFSFIVFFSLRTYISLRYFKVDYPLKKIYTMVVVVSAYSFFSIYSSSWLTSMLMSLIPLLILFIIFAQDIKNIIKILNLKKK</sequence>
<feature type="transmembrane region" description="Helical" evidence="6">
    <location>
        <begin position="146"/>
        <end position="169"/>
    </location>
</feature>
<comment type="subcellular location">
    <subcellularLocation>
        <location evidence="1">Cell membrane</location>
        <topology evidence="1">Multi-pass membrane protein</topology>
    </subcellularLocation>
</comment>
<feature type="transmembrane region" description="Helical" evidence="6">
    <location>
        <begin position="115"/>
        <end position="134"/>
    </location>
</feature>
<evidence type="ECO:0000256" key="6">
    <source>
        <dbReference type="SAM" id="Phobius"/>
    </source>
</evidence>
<evidence type="ECO:0000313" key="8">
    <source>
        <dbReference type="Proteomes" id="UP000092687"/>
    </source>
</evidence>
<protein>
    <submittedName>
        <fullName evidence="7">Uncharacterized protein</fullName>
    </submittedName>
</protein>
<evidence type="ECO:0000256" key="4">
    <source>
        <dbReference type="ARBA" id="ARBA00022989"/>
    </source>
</evidence>